<keyword evidence="1" id="KW-0472">Membrane</keyword>
<accession>A0A066RNF6</accession>
<evidence type="ECO:0000256" key="1">
    <source>
        <dbReference type="SAM" id="Phobius"/>
    </source>
</evidence>
<keyword evidence="2" id="KW-0378">Hydrolase</keyword>
<feature type="transmembrane region" description="Helical" evidence="1">
    <location>
        <begin position="32"/>
        <end position="53"/>
    </location>
</feature>
<dbReference type="Gene3D" id="2.40.50.140">
    <property type="entry name" value="Nucleic acid-binding proteins"/>
    <property type="match status" value="1"/>
</dbReference>
<dbReference type="InterPro" id="IPR052165">
    <property type="entry name" value="Membrane_assoc_protease"/>
</dbReference>
<reference evidence="2 3" key="1">
    <citation type="submission" date="2014-04" db="EMBL/GenBank/DDBJ databases">
        <title>Draft genome sequence of Photobacterium halotolerans S2753: a solonamide, ngercheumicin and holomycin producer.</title>
        <authorList>
            <person name="Machado H.R."/>
            <person name="Gram L."/>
        </authorList>
    </citation>
    <scope>NUCLEOTIDE SEQUENCE [LARGE SCALE GENOMIC DNA]</scope>
    <source>
        <strain evidence="2 3">S2753</strain>
    </source>
</reference>
<keyword evidence="1" id="KW-1133">Transmembrane helix</keyword>
<keyword evidence="2" id="KW-0645">Protease</keyword>
<evidence type="ECO:0000313" key="2">
    <source>
        <dbReference type="EMBL" id="KDM91894.1"/>
    </source>
</evidence>
<dbReference type="PANTHER" id="PTHR33507:SF3">
    <property type="entry name" value="INNER MEMBRANE PROTEIN YBBJ"/>
    <property type="match status" value="1"/>
</dbReference>
<dbReference type="GO" id="GO:0005886">
    <property type="term" value="C:plasma membrane"/>
    <property type="evidence" value="ECO:0007669"/>
    <property type="project" value="TreeGrafter"/>
</dbReference>
<comment type="caution">
    <text evidence="2">The sequence shown here is derived from an EMBL/GenBank/DDBJ whole genome shotgun (WGS) entry which is preliminary data.</text>
</comment>
<gene>
    <name evidence="2" type="ORF">EA58_09205</name>
</gene>
<feature type="transmembrane region" description="Helical" evidence="1">
    <location>
        <begin position="59"/>
        <end position="79"/>
    </location>
</feature>
<dbReference type="AlphaFoldDB" id="A0A066RNF6"/>
<sequence>MHMTELFGLSPAQLTIVIGLLLLAIEVWMLGLSTIVLLALGVSAILTGTLSLVGVVPETFTALVGVSGIGAGMLTLLLWKPMKNSQRSQKPVNNTSSDFIGLKFRLDAPLSHEQPGKVKYSGISWVLVLSHDYHGNTLEKGQEVEVVAVDVGRFTVKPLVREDAS</sequence>
<dbReference type="EMBL" id="JMIB01000017">
    <property type="protein sequence ID" value="KDM91894.1"/>
    <property type="molecule type" value="Genomic_DNA"/>
</dbReference>
<feature type="transmembrane region" description="Helical" evidence="1">
    <location>
        <begin position="6"/>
        <end position="25"/>
    </location>
</feature>
<keyword evidence="1" id="KW-0812">Transmembrane</keyword>
<protein>
    <submittedName>
        <fullName evidence="2">Activity regulator of membrane protease YbbK</fullName>
    </submittedName>
</protein>
<evidence type="ECO:0000313" key="3">
    <source>
        <dbReference type="Proteomes" id="UP000027192"/>
    </source>
</evidence>
<dbReference type="STRING" id="1654360.EA58_09205"/>
<keyword evidence="3" id="KW-1185">Reference proteome</keyword>
<dbReference type="GO" id="GO:0008233">
    <property type="term" value="F:peptidase activity"/>
    <property type="evidence" value="ECO:0007669"/>
    <property type="project" value="UniProtKB-KW"/>
</dbReference>
<dbReference type="Proteomes" id="UP000027192">
    <property type="component" value="Unassembled WGS sequence"/>
</dbReference>
<dbReference type="GO" id="GO:0006508">
    <property type="term" value="P:proteolysis"/>
    <property type="evidence" value="ECO:0007669"/>
    <property type="project" value="UniProtKB-KW"/>
</dbReference>
<name>A0A066RNF6_9GAMM</name>
<dbReference type="PANTHER" id="PTHR33507">
    <property type="entry name" value="INNER MEMBRANE PROTEIN YBBJ"/>
    <property type="match status" value="1"/>
</dbReference>
<proteinExistence type="predicted"/>
<organism evidence="2 3">
    <name type="scientific">Photobacterium galatheae</name>
    <dbReference type="NCBI Taxonomy" id="1654360"/>
    <lineage>
        <taxon>Bacteria</taxon>
        <taxon>Pseudomonadati</taxon>
        <taxon>Pseudomonadota</taxon>
        <taxon>Gammaproteobacteria</taxon>
        <taxon>Vibrionales</taxon>
        <taxon>Vibrionaceae</taxon>
        <taxon>Photobacterium</taxon>
    </lineage>
</organism>
<dbReference type="InterPro" id="IPR012340">
    <property type="entry name" value="NA-bd_OB-fold"/>
</dbReference>